<keyword evidence="3 7" id="KW-0479">Metal-binding</keyword>
<dbReference type="CDD" id="cd05285">
    <property type="entry name" value="sorbitol_DH"/>
    <property type="match status" value="1"/>
</dbReference>
<comment type="caution">
    <text evidence="9">The sequence shown here is derived from an EMBL/GenBank/DDBJ whole genome shotgun (WGS) entry which is preliminary data.</text>
</comment>
<dbReference type="RefSeq" id="WP_158741269.1">
    <property type="nucleotide sequence ID" value="NZ_JAFBEP010000002.1"/>
</dbReference>
<feature type="domain" description="Enoyl reductase (ER)" evidence="8">
    <location>
        <begin position="9"/>
        <end position="338"/>
    </location>
</feature>
<organism evidence="9 10">
    <name type="scientific">Defluviitalea raffinosedens</name>
    <dbReference type="NCBI Taxonomy" id="1450156"/>
    <lineage>
        <taxon>Bacteria</taxon>
        <taxon>Bacillati</taxon>
        <taxon>Bacillota</taxon>
        <taxon>Clostridia</taxon>
        <taxon>Lachnospirales</taxon>
        <taxon>Defluviitaleaceae</taxon>
        <taxon>Defluviitalea</taxon>
    </lineage>
</organism>
<keyword evidence="6" id="KW-0520">NAD</keyword>
<evidence type="ECO:0000256" key="7">
    <source>
        <dbReference type="RuleBase" id="RU361277"/>
    </source>
</evidence>
<dbReference type="GO" id="GO:0008270">
    <property type="term" value="F:zinc ion binding"/>
    <property type="evidence" value="ECO:0007669"/>
    <property type="project" value="InterPro"/>
</dbReference>
<dbReference type="InterPro" id="IPR020843">
    <property type="entry name" value="ER"/>
</dbReference>
<dbReference type="InterPro" id="IPR013154">
    <property type="entry name" value="ADH-like_N"/>
</dbReference>
<dbReference type="Pfam" id="PF08240">
    <property type="entry name" value="ADH_N"/>
    <property type="match status" value="1"/>
</dbReference>
<dbReference type="GO" id="GO:0016616">
    <property type="term" value="F:oxidoreductase activity, acting on the CH-OH group of donors, NAD or NADP as acceptor"/>
    <property type="evidence" value="ECO:0007669"/>
    <property type="project" value="InterPro"/>
</dbReference>
<dbReference type="PROSITE" id="PS00059">
    <property type="entry name" value="ADH_ZINC"/>
    <property type="match status" value="1"/>
</dbReference>
<evidence type="ECO:0000313" key="10">
    <source>
        <dbReference type="Proteomes" id="UP000483018"/>
    </source>
</evidence>
<dbReference type="InterPro" id="IPR011032">
    <property type="entry name" value="GroES-like_sf"/>
</dbReference>
<evidence type="ECO:0000256" key="4">
    <source>
        <dbReference type="ARBA" id="ARBA00022833"/>
    </source>
</evidence>
<sequence length="345" mass="37565">MQNKAFFMTDLNKMEMREIEMPKIKDTEVLIKLEYVGICGSDVHYLEHGKIGDFVVEGDFILGHECAGTVVEVGKNVKTLKVGDKVALEPGQTCGQCEFCKTGKYNLCPDVEFLATPPYHGCLENYIAYPENMAFKLPDHITTKEGALIEPLAVGMHAAAQGNVKLGDSVVILGAGCIGLVTLLACKAYGATDITVVDVLQKRLDYAMRLGATRVINASNEDTIEAYSKINPKGADVVIETAGSKVTIQQTAYLVKTGGTVVLVGMAPEDIIEYNFAKILAKEAEIKSVFRYRNIYPTAIQAVAQGLIDVSGIVTHEFDFELTPEAFQYVINNKQDVVKAVIKIG</sequence>
<evidence type="ECO:0000256" key="1">
    <source>
        <dbReference type="ARBA" id="ARBA00001947"/>
    </source>
</evidence>
<dbReference type="InterPro" id="IPR036291">
    <property type="entry name" value="NAD(P)-bd_dom_sf"/>
</dbReference>
<dbReference type="SUPFAM" id="SSF50129">
    <property type="entry name" value="GroES-like"/>
    <property type="match status" value="1"/>
</dbReference>
<dbReference type="InterPro" id="IPR013149">
    <property type="entry name" value="ADH-like_C"/>
</dbReference>
<dbReference type="EMBL" id="WSLF01000012">
    <property type="protein sequence ID" value="KAE9631342.1"/>
    <property type="molecule type" value="Genomic_DNA"/>
</dbReference>
<evidence type="ECO:0000256" key="6">
    <source>
        <dbReference type="ARBA" id="ARBA00023027"/>
    </source>
</evidence>
<evidence type="ECO:0000256" key="3">
    <source>
        <dbReference type="ARBA" id="ARBA00022723"/>
    </source>
</evidence>
<evidence type="ECO:0000259" key="8">
    <source>
        <dbReference type="SMART" id="SM00829"/>
    </source>
</evidence>
<keyword evidence="5" id="KW-0560">Oxidoreductase</keyword>
<dbReference type="Proteomes" id="UP000483018">
    <property type="component" value="Unassembled WGS sequence"/>
</dbReference>
<dbReference type="FunFam" id="3.40.50.720:FF:000068">
    <property type="entry name" value="Sorbitol dehydrogenase"/>
    <property type="match status" value="1"/>
</dbReference>
<accession>A0A7C8LJT6</accession>
<proteinExistence type="inferred from homology"/>
<dbReference type="PANTHER" id="PTHR43161">
    <property type="entry name" value="SORBITOL DEHYDROGENASE"/>
    <property type="match status" value="1"/>
</dbReference>
<dbReference type="Gene3D" id="3.90.180.10">
    <property type="entry name" value="Medium-chain alcohol dehydrogenases, catalytic domain"/>
    <property type="match status" value="1"/>
</dbReference>
<evidence type="ECO:0000256" key="2">
    <source>
        <dbReference type="ARBA" id="ARBA00008072"/>
    </source>
</evidence>
<comment type="similarity">
    <text evidence="2 7">Belongs to the zinc-containing alcohol dehydrogenase family.</text>
</comment>
<dbReference type="PANTHER" id="PTHR43161:SF9">
    <property type="entry name" value="SORBITOL DEHYDROGENASE"/>
    <property type="match status" value="1"/>
</dbReference>
<evidence type="ECO:0000313" key="9">
    <source>
        <dbReference type="EMBL" id="KAE9631342.1"/>
    </source>
</evidence>
<evidence type="ECO:0000256" key="5">
    <source>
        <dbReference type="ARBA" id="ARBA00023002"/>
    </source>
</evidence>
<keyword evidence="10" id="KW-1185">Reference proteome</keyword>
<gene>
    <name evidence="9" type="ORF">GND95_11305</name>
</gene>
<dbReference type="SMART" id="SM00829">
    <property type="entry name" value="PKS_ER"/>
    <property type="match status" value="1"/>
</dbReference>
<name>A0A7C8LJT6_9FIRM</name>
<dbReference type="Gene3D" id="3.40.50.720">
    <property type="entry name" value="NAD(P)-binding Rossmann-like Domain"/>
    <property type="match status" value="1"/>
</dbReference>
<keyword evidence="4 7" id="KW-0862">Zinc</keyword>
<dbReference type="SUPFAM" id="SSF51735">
    <property type="entry name" value="NAD(P)-binding Rossmann-fold domains"/>
    <property type="match status" value="1"/>
</dbReference>
<dbReference type="InterPro" id="IPR002328">
    <property type="entry name" value="ADH_Zn_CS"/>
</dbReference>
<comment type="cofactor">
    <cofactor evidence="1 7">
        <name>Zn(2+)</name>
        <dbReference type="ChEBI" id="CHEBI:29105"/>
    </cofactor>
</comment>
<dbReference type="InterPro" id="IPR045306">
    <property type="entry name" value="SDH-like"/>
</dbReference>
<reference evidence="9 10" key="1">
    <citation type="submission" date="2019-12" db="EMBL/GenBank/DDBJ databases">
        <title>Defluviitalea raffinosedens, isolated from a biogas fermenter, genome sequencing and characterization.</title>
        <authorList>
            <person name="Rettenmaier R."/>
            <person name="Schneider M."/>
            <person name="Neuhaus K."/>
            <person name="Liebl W."/>
            <person name="Zverlov V."/>
        </authorList>
    </citation>
    <scope>NUCLEOTIDE SEQUENCE [LARGE SCALE GENOMIC DNA]</scope>
    <source>
        <strain evidence="9 10">249c-K6</strain>
    </source>
</reference>
<dbReference type="OrthoDB" id="9769198at2"/>
<dbReference type="Pfam" id="PF00107">
    <property type="entry name" value="ADH_zinc_N"/>
    <property type="match status" value="1"/>
</dbReference>
<dbReference type="AlphaFoldDB" id="A0A7C8LJT6"/>
<protein>
    <submittedName>
        <fullName evidence="9">Alcohol dehydrogenase catalytic domain-containing protein</fullName>
    </submittedName>
</protein>